<dbReference type="SUPFAM" id="SSF53244">
    <property type="entry name" value="MurD-like peptide ligases, peptide-binding domain"/>
    <property type="match status" value="1"/>
</dbReference>
<evidence type="ECO:0000259" key="11">
    <source>
        <dbReference type="Pfam" id="PF02875"/>
    </source>
</evidence>
<name>A0ABS0LN02_9LACT</name>
<evidence type="ECO:0000256" key="8">
    <source>
        <dbReference type="ARBA" id="ARBA00030592"/>
    </source>
</evidence>
<evidence type="ECO:0000256" key="5">
    <source>
        <dbReference type="ARBA" id="ARBA00022741"/>
    </source>
</evidence>
<keyword evidence="7" id="KW-0460">Magnesium</keyword>
<evidence type="ECO:0000256" key="4">
    <source>
        <dbReference type="ARBA" id="ARBA00022723"/>
    </source>
</evidence>
<dbReference type="Proteomes" id="UP000721415">
    <property type="component" value="Unassembled WGS sequence"/>
</dbReference>
<evidence type="ECO:0000256" key="1">
    <source>
        <dbReference type="ARBA" id="ARBA00008276"/>
    </source>
</evidence>
<keyword evidence="3 10" id="KW-0436">Ligase</keyword>
<dbReference type="PIRSF" id="PIRSF001563">
    <property type="entry name" value="Folylpolyglu_synth"/>
    <property type="match status" value="1"/>
</dbReference>
<dbReference type="Pfam" id="PF02875">
    <property type="entry name" value="Mur_ligase_C"/>
    <property type="match status" value="1"/>
</dbReference>
<evidence type="ECO:0000256" key="7">
    <source>
        <dbReference type="ARBA" id="ARBA00022842"/>
    </source>
</evidence>
<evidence type="ECO:0000256" key="9">
    <source>
        <dbReference type="ARBA" id="ARBA00047493"/>
    </source>
</evidence>
<evidence type="ECO:0000256" key="6">
    <source>
        <dbReference type="ARBA" id="ARBA00022840"/>
    </source>
</evidence>
<organism evidence="13 14">
    <name type="scientific">Facklamia lactis</name>
    <dbReference type="NCBI Taxonomy" id="2749967"/>
    <lineage>
        <taxon>Bacteria</taxon>
        <taxon>Bacillati</taxon>
        <taxon>Bacillota</taxon>
        <taxon>Bacilli</taxon>
        <taxon>Lactobacillales</taxon>
        <taxon>Aerococcaceae</taxon>
        <taxon>Facklamia</taxon>
    </lineage>
</organism>
<dbReference type="PANTHER" id="PTHR11136">
    <property type="entry name" value="FOLYLPOLYGLUTAMATE SYNTHASE-RELATED"/>
    <property type="match status" value="1"/>
</dbReference>
<keyword evidence="14" id="KW-1185">Reference proteome</keyword>
<accession>A0ABS0LN02</accession>
<dbReference type="Pfam" id="PF08245">
    <property type="entry name" value="Mur_ligase_M"/>
    <property type="match status" value="1"/>
</dbReference>
<dbReference type="NCBIfam" id="TIGR01499">
    <property type="entry name" value="folC"/>
    <property type="match status" value="1"/>
</dbReference>
<comment type="caution">
    <text evidence="13">The sequence shown here is derived from an EMBL/GenBank/DDBJ whole genome shotgun (WGS) entry which is preliminary data.</text>
</comment>
<dbReference type="Gene3D" id="3.40.1190.10">
    <property type="entry name" value="Mur-like, catalytic domain"/>
    <property type="match status" value="1"/>
</dbReference>
<dbReference type="InterPro" id="IPR001645">
    <property type="entry name" value="Folylpolyglutamate_synth"/>
</dbReference>
<sequence length="426" mass="47936">MASDLSANVPNILYGEGDRITLLKRLLKELGQPDQAFKIIHIAGTNGKGSTSTMISALLKLHYDRIGLFTSPHLYTERESIVVNHEMIASTTFYSCLEQVYQAALTMGLQPEEDLSQFETTFLVAMVYFANRVCDYVVIECGLGGALDATNAIGDSEYAIVTKIGLDHLNLLGDNLEAIAHTKAGIIRPQRTVVLAPFQREGVETIIRNKTESQASTFIRVEEDFIMKDESGTYYINDPAYKDFSIQLGLKGTYQQENLATVMAWYLTWLKQNNRTFQITNINKALENLSLPGRFEWIQNDPAIILDAAHNVDAIEEFITSLKEEFGQQKVTLICGFLKDKDVPRIVERLVTLNADFILTQVDHPDRYMPIEQLQALFEAYAVPFQTHVEPREALEQSLKDQQTPLLIVGSFYLIKVVRSDLLGKA</sequence>
<evidence type="ECO:0000313" key="13">
    <source>
        <dbReference type="EMBL" id="MBG9985535.1"/>
    </source>
</evidence>
<comment type="catalytic activity">
    <reaction evidence="9">
        <text>(6S)-5,6,7,8-tetrahydrofolyl-(gamma-L-Glu)(n) + L-glutamate + ATP = (6S)-5,6,7,8-tetrahydrofolyl-(gamma-L-Glu)(n+1) + ADP + phosphate + H(+)</text>
        <dbReference type="Rhea" id="RHEA:10580"/>
        <dbReference type="Rhea" id="RHEA-COMP:14738"/>
        <dbReference type="Rhea" id="RHEA-COMP:14740"/>
        <dbReference type="ChEBI" id="CHEBI:15378"/>
        <dbReference type="ChEBI" id="CHEBI:29985"/>
        <dbReference type="ChEBI" id="CHEBI:30616"/>
        <dbReference type="ChEBI" id="CHEBI:43474"/>
        <dbReference type="ChEBI" id="CHEBI:141005"/>
        <dbReference type="ChEBI" id="CHEBI:456216"/>
        <dbReference type="EC" id="6.3.2.17"/>
    </reaction>
</comment>
<keyword evidence="5 10" id="KW-0547">Nucleotide-binding</keyword>
<gene>
    <name evidence="13" type="ORF">HZY91_01340</name>
</gene>
<dbReference type="InterPro" id="IPR013221">
    <property type="entry name" value="Mur_ligase_cen"/>
</dbReference>
<dbReference type="EMBL" id="JACBXQ010000001">
    <property type="protein sequence ID" value="MBG9985535.1"/>
    <property type="molecule type" value="Genomic_DNA"/>
</dbReference>
<dbReference type="InterPro" id="IPR036615">
    <property type="entry name" value="Mur_ligase_C_dom_sf"/>
</dbReference>
<protein>
    <recommendedName>
        <fullName evidence="2">tetrahydrofolate synthase</fullName>
        <ecNumber evidence="2">6.3.2.17</ecNumber>
    </recommendedName>
    <alternativeName>
        <fullName evidence="8">Tetrahydrofolylpolyglutamate synthase</fullName>
    </alternativeName>
</protein>
<dbReference type="PANTHER" id="PTHR11136:SF0">
    <property type="entry name" value="DIHYDROFOLATE SYNTHETASE-RELATED"/>
    <property type="match status" value="1"/>
</dbReference>
<evidence type="ECO:0000259" key="12">
    <source>
        <dbReference type="Pfam" id="PF08245"/>
    </source>
</evidence>
<evidence type="ECO:0000313" key="14">
    <source>
        <dbReference type="Proteomes" id="UP000721415"/>
    </source>
</evidence>
<reference evidence="13 14" key="1">
    <citation type="submission" date="2020-07" db="EMBL/GenBank/DDBJ databases">
        <title>Facklamia lactis sp. nov., isolated from raw milk.</title>
        <authorList>
            <person name="Doll E.V."/>
            <person name="Huptas C."/>
            <person name="Staib L."/>
            <person name="Wenning M."/>
            <person name="Scherer S."/>
        </authorList>
    </citation>
    <scope>NUCLEOTIDE SEQUENCE [LARGE SCALE GENOMIC DNA]</scope>
    <source>
        <strain evidence="13 14">DSM 111018</strain>
    </source>
</reference>
<feature type="domain" description="Mur ligase C-terminal" evidence="11">
    <location>
        <begin position="293"/>
        <end position="402"/>
    </location>
</feature>
<dbReference type="InterPro" id="IPR004101">
    <property type="entry name" value="Mur_ligase_C"/>
</dbReference>
<dbReference type="SUPFAM" id="SSF53623">
    <property type="entry name" value="MurD-like peptide ligases, catalytic domain"/>
    <property type="match status" value="1"/>
</dbReference>
<keyword evidence="6 10" id="KW-0067">ATP-binding</keyword>
<dbReference type="EC" id="6.3.2.17" evidence="2"/>
<feature type="domain" description="Mur ligase central" evidence="12">
    <location>
        <begin position="42"/>
        <end position="264"/>
    </location>
</feature>
<evidence type="ECO:0000256" key="2">
    <source>
        <dbReference type="ARBA" id="ARBA00013025"/>
    </source>
</evidence>
<proteinExistence type="inferred from homology"/>
<evidence type="ECO:0000256" key="3">
    <source>
        <dbReference type="ARBA" id="ARBA00022598"/>
    </source>
</evidence>
<dbReference type="Gene3D" id="3.90.190.20">
    <property type="entry name" value="Mur ligase, C-terminal domain"/>
    <property type="match status" value="1"/>
</dbReference>
<keyword evidence="4" id="KW-0479">Metal-binding</keyword>
<dbReference type="RefSeq" id="WP_197113959.1">
    <property type="nucleotide sequence ID" value="NZ_JACBXQ010000001.1"/>
</dbReference>
<comment type="similarity">
    <text evidence="1 10">Belongs to the folylpolyglutamate synthase family.</text>
</comment>
<evidence type="ECO:0000256" key="10">
    <source>
        <dbReference type="PIRNR" id="PIRNR001563"/>
    </source>
</evidence>
<dbReference type="InterPro" id="IPR036565">
    <property type="entry name" value="Mur-like_cat_sf"/>
</dbReference>